<keyword evidence="1" id="KW-1133">Transmembrane helix</keyword>
<comment type="caution">
    <text evidence="2">The sequence shown here is derived from an EMBL/GenBank/DDBJ whole genome shotgun (WGS) entry which is preliminary data.</text>
</comment>
<dbReference type="EMBL" id="JAJHJB010000066">
    <property type="protein sequence ID" value="MCC5468421.1"/>
    <property type="molecule type" value="Genomic_DNA"/>
</dbReference>
<dbReference type="Proteomes" id="UP001165492">
    <property type="component" value="Unassembled WGS sequence"/>
</dbReference>
<feature type="transmembrane region" description="Helical" evidence="1">
    <location>
        <begin position="12"/>
        <end position="34"/>
    </location>
</feature>
<keyword evidence="3" id="KW-1185">Reference proteome</keyword>
<reference evidence="2" key="1">
    <citation type="submission" date="2021-11" db="EMBL/GenBank/DDBJ databases">
        <title>Description of a new species Pelosinus isolated from the bottom sediments of Lake Baikal.</title>
        <authorList>
            <person name="Zakharyuk A."/>
        </authorList>
    </citation>
    <scope>NUCLEOTIDE SEQUENCE</scope>
    <source>
        <strain evidence="2">Bkl1</strain>
    </source>
</reference>
<evidence type="ECO:0000313" key="3">
    <source>
        <dbReference type="Proteomes" id="UP001165492"/>
    </source>
</evidence>
<keyword evidence="1" id="KW-0472">Membrane</keyword>
<sequence length="60" mass="7093">MAATIATAEEYWLIFSFRLFKCLITLWVPIYWILGMLEQIKTLLIYQSIGIFVHEITPKN</sequence>
<proteinExistence type="predicted"/>
<evidence type="ECO:0000313" key="2">
    <source>
        <dbReference type="EMBL" id="MCC5468421.1"/>
    </source>
</evidence>
<protein>
    <submittedName>
        <fullName evidence="2">Uncharacterized protein</fullName>
    </submittedName>
</protein>
<evidence type="ECO:0000256" key="1">
    <source>
        <dbReference type="SAM" id="Phobius"/>
    </source>
</evidence>
<organism evidence="2 3">
    <name type="scientific">Pelosinus baikalensis</name>
    <dbReference type="NCBI Taxonomy" id="2892015"/>
    <lineage>
        <taxon>Bacteria</taxon>
        <taxon>Bacillati</taxon>
        <taxon>Bacillota</taxon>
        <taxon>Negativicutes</taxon>
        <taxon>Selenomonadales</taxon>
        <taxon>Sporomusaceae</taxon>
        <taxon>Pelosinus</taxon>
    </lineage>
</organism>
<name>A0ABS8HZ39_9FIRM</name>
<accession>A0ABS8HZ39</accession>
<keyword evidence="1" id="KW-0812">Transmembrane</keyword>
<gene>
    <name evidence="2" type="ORF">LMF89_24085</name>
</gene>